<comment type="caution">
    <text evidence="1">The sequence shown here is derived from an EMBL/GenBank/DDBJ whole genome shotgun (WGS) entry which is preliminary data.</text>
</comment>
<accession>A0AAN8T7R9</accession>
<evidence type="ECO:0000313" key="2">
    <source>
        <dbReference type="Proteomes" id="UP001371456"/>
    </source>
</evidence>
<organism evidence="1 2">
    <name type="scientific">Solanum bulbocastanum</name>
    <name type="common">Wild potato</name>
    <dbReference type="NCBI Taxonomy" id="147425"/>
    <lineage>
        <taxon>Eukaryota</taxon>
        <taxon>Viridiplantae</taxon>
        <taxon>Streptophyta</taxon>
        <taxon>Embryophyta</taxon>
        <taxon>Tracheophyta</taxon>
        <taxon>Spermatophyta</taxon>
        <taxon>Magnoliopsida</taxon>
        <taxon>eudicotyledons</taxon>
        <taxon>Gunneridae</taxon>
        <taxon>Pentapetalae</taxon>
        <taxon>asterids</taxon>
        <taxon>lamiids</taxon>
        <taxon>Solanales</taxon>
        <taxon>Solanaceae</taxon>
        <taxon>Solanoideae</taxon>
        <taxon>Solaneae</taxon>
        <taxon>Solanum</taxon>
    </lineage>
</organism>
<dbReference type="EMBL" id="JBANQN010000008">
    <property type="protein sequence ID" value="KAK6782984.1"/>
    <property type="molecule type" value="Genomic_DNA"/>
</dbReference>
<reference evidence="1 2" key="1">
    <citation type="submission" date="2024-02" db="EMBL/GenBank/DDBJ databases">
        <title>de novo genome assembly of Solanum bulbocastanum strain 11H21.</title>
        <authorList>
            <person name="Hosaka A.J."/>
        </authorList>
    </citation>
    <scope>NUCLEOTIDE SEQUENCE [LARGE SCALE GENOMIC DNA]</scope>
    <source>
        <tissue evidence="1">Young leaves</tissue>
    </source>
</reference>
<dbReference type="Proteomes" id="UP001371456">
    <property type="component" value="Unassembled WGS sequence"/>
</dbReference>
<evidence type="ECO:0000313" key="1">
    <source>
        <dbReference type="EMBL" id="KAK6782984.1"/>
    </source>
</evidence>
<protein>
    <submittedName>
        <fullName evidence="1">Uncharacterized protein</fullName>
    </submittedName>
</protein>
<keyword evidence="2" id="KW-1185">Reference proteome</keyword>
<sequence length="69" mass="7958">MFELRYSGQCETQSLSLLLCVGYVGTTRRMELEMSKMRSTSLDTIKETKRRMEEAEDSCNSMATVFISF</sequence>
<gene>
    <name evidence="1" type="ORF">RDI58_020780</name>
</gene>
<name>A0AAN8T7R9_SOLBU</name>
<proteinExistence type="predicted"/>
<dbReference type="AlphaFoldDB" id="A0AAN8T7R9"/>